<evidence type="ECO:0000313" key="5">
    <source>
        <dbReference type="Proteomes" id="UP001172155"/>
    </source>
</evidence>
<proteinExistence type="predicted"/>
<dbReference type="PANTHER" id="PTHR36575:SF2">
    <property type="entry name" value="CHITIN-BINDING TYPE-4 DOMAIN-CONTAINING PROTEIN-RELATED"/>
    <property type="match status" value="1"/>
</dbReference>
<comment type="cofactor">
    <cofactor evidence="1">
        <name>Cu(2+)</name>
        <dbReference type="ChEBI" id="CHEBI:29036"/>
    </cofactor>
</comment>
<feature type="chain" id="PRO_5041385720" description="Chitin-binding type-4 domain-containing protein" evidence="3">
    <location>
        <begin position="17"/>
        <end position="202"/>
    </location>
</feature>
<dbReference type="EMBL" id="JAUKUD010000002">
    <property type="protein sequence ID" value="KAK0752440.1"/>
    <property type="molecule type" value="Genomic_DNA"/>
</dbReference>
<sequence length="202" mass="21488">MLSPLLLLTLPTLALSHGLISSPLFTRAPGPLTAAACGATMQKFYIADPTSYPEALLRANPSGLRDGYDATRCNLWLCKGYQFGDQPASAVQTWAAGTEVPIEVKVRIPHTGYANVSVVDTGKNEVVGGVLKAWASGYAASTTLPGDQGKFVIKVPELGGRCVTAGVCVLQWHWYGQGQTYQSCIDFVQPAAAVARGLGWRF</sequence>
<evidence type="ECO:0000256" key="3">
    <source>
        <dbReference type="SAM" id="SignalP"/>
    </source>
</evidence>
<gene>
    <name evidence="4" type="ORF">B0T18DRAFT_436483</name>
</gene>
<dbReference type="Proteomes" id="UP001172155">
    <property type="component" value="Unassembled WGS sequence"/>
</dbReference>
<name>A0AA40F785_9PEZI</name>
<dbReference type="InterPro" id="IPR052282">
    <property type="entry name" value="Starch-active_LPMO"/>
</dbReference>
<keyword evidence="2" id="KW-0186">Copper</keyword>
<evidence type="ECO:0008006" key="6">
    <source>
        <dbReference type="Google" id="ProtNLM"/>
    </source>
</evidence>
<dbReference type="PANTHER" id="PTHR36575">
    <property type="entry name" value="BINDING PROTEIN, PUTATIVE (AFU_ORTHOLOGUE AFUA_1G14430)-RELATED"/>
    <property type="match status" value="1"/>
</dbReference>
<keyword evidence="3" id="KW-0732">Signal</keyword>
<evidence type="ECO:0000256" key="1">
    <source>
        <dbReference type="ARBA" id="ARBA00001973"/>
    </source>
</evidence>
<dbReference type="Gene3D" id="2.70.50.70">
    <property type="match status" value="1"/>
</dbReference>
<keyword evidence="5" id="KW-1185">Reference proteome</keyword>
<feature type="signal peptide" evidence="3">
    <location>
        <begin position="1"/>
        <end position="16"/>
    </location>
</feature>
<reference evidence="4" key="1">
    <citation type="submission" date="2023-06" db="EMBL/GenBank/DDBJ databases">
        <title>Genome-scale phylogeny and comparative genomics of the fungal order Sordariales.</title>
        <authorList>
            <consortium name="Lawrence Berkeley National Laboratory"/>
            <person name="Hensen N."/>
            <person name="Bonometti L."/>
            <person name="Westerberg I."/>
            <person name="Brannstrom I.O."/>
            <person name="Guillou S."/>
            <person name="Cros-Aarteil S."/>
            <person name="Calhoun S."/>
            <person name="Haridas S."/>
            <person name="Kuo A."/>
            <person name="Mondo S."/>
            <person name="Pangilinan J."/>
            <person name="Riley R."/>
            <person name="LaButti K."/>
            <person name="Andreopoulos B."/>
            <person name="Lipzen A."/>
            <person name="Chen C."/>
            <person name="Yanf M."/>
            <person name="Daum C."/>
            <person name="Ng V."/>
            <person name="Clum A."/>
            <person name="Steindorff A."/>
            <person name="Ohm R."/>
            <person name="Martin F."/>
            <person name="Silar P."/>
            <person name="Natvig D."/>
            <person name="Lalanne C."/>
            <person name="Gautier V."/>
            <person name="Ament-velasquez S.L."/>
            <person name="Kruys A."/>
            <person name="Hutchinson M.I."/>
            <person name="Powell A.J."/>
            <person name="Barry K."/>
            <person name="Miller A.N."/>
            <person name="Grigoriev I.V."/>
            <person name="Debuchy R."/>
            <person name="Gladieux P."/>
            <person name="Thoren M.H."/>
            <person name="Johannesson H."/>
        </authorList>
    </citation>
    <scope>NUCLEOTIDE SEQUENCE</scope>
    <source>
        <strain evidence="4">SMH3187-1</strain>
    </source>
</reference>
<protein>
    <recommendedName>
        <fullName evidence="6">Chitin-binding type-4 domain-containing protein</fullName>
    </recommendedName>
</protein>
<accession>A0AA40F785</accession>
<organism evidence="4 5">
    <name type="scientific">Schizothecium vesticola</name>
    <dbReference type="NCBI Taxonomy" id="314040"/>
    <lineage>
        <taxon>Eukaryota</taxon>
        <taxon>Fungi</taxon>
        <taxon>Dikarya</taxon>
        <taxon>Ascomycota</taxon>
        <taxon>Pezizomycotina</taxon>
        <taxon>Sordariomycetes</taxon>
        <taxon>Sordariomycetidae</taxon>
        <taxon>Sordariales</taxon>
        <taxon>Schizotheciaceae</taxon>
        <taxon>Schizothecium</taxon>
    </lineage>
</organism>
<evidence type="ECO:0000313" key="4">
    <source>
        <dbReference type="EMBL" id="KAK0752440.1"/>
    </source>
</evidence>
<comment type="caution">
    <text evidence="4">The sequence shown here is derived from an EMBL/GenBank/DDBJ whole genome shotgun (WGS) entry which is preliminary data.</text>
</comment>
<dbReference type="AlphaFoldDB" id="A0AA40F785"/>
<evidence type="ECO:0000256" key="2">
    <source>
        <dbReference type="ARBA" id="ARBA00023008"/>
    </source>
</evidence>